<evidence type="ECO:0000256" key="2">
    <source>
        <dbReference type="ARBA" id="ARBA00009347"/>
    </source>
</evidence>
<evidence type="ECO:0000259" key="8">
    <source>
        <dbReference type="Pfam" id="PF02770"/>
    </source>
</evidence>
<dbReference type="InterPro" id="IPR009075">
    <property type="entry name" value="AcylCo_DH/oxidase_C"/>
</dbReference>
<evidence type="ECO:0000259" key="7">
    <source>
        <dbReference type="Pfam" id="PF00441"/>
    </source>
</evidence>
<dbReference type="EMBL" id="JACNJD010000236">
    <property type="protein sequence ID" value="MBC8177804.1"/>
    <property type="molecule type" value="Genomic_DNA"/>
</dbReference>
<dbReference type="Proteomes" id="UP000650524">
    <property type="component" value="Unassembled WGS sequence"/>
</dbReference>
<dbReference type="Gene3D" id="1.10.540.10">
    <property type="entry name" value="Acyl-CoA dehydrogenase/oxidase, N-terminal domain"/>
    <property type="match status" value="1"/>
</dbReference>
<keyword evidence="3 6" id="KW-0285">Flavoprotein</keyword>
<evidence type="ECO:0000256" key="1">
    <source>
        <dbReference type="ARBA" id="ARBA00001974"/>
    </source>
</evidence>
<dbReference type="InterPro" id="IPR006091">
    <property type="entry name" value="Acyl-CoA_Oxase/DH_mid-dom"/>
</dbReference>
<dbReference type="GO" id="GO:0003995">
    <property type="term" value="F:acyl-CoA dehydrogenase activity"/>
    <property type="evidence" value="ECO:0007669"/>
    <property type="project" value="TreeGrafter"/>
</dbReference>
<evidence type="ECO:0000256" key="6">
    <source>
        <dbReference type="RuleBase" id="RU362125"/>
    </source>
</evidence>
<feature type="domain" description="Acyl-CoA dehydrogenase/oxidase C-terminal" evidence="7">
    <location>
        <begin position="228"/>
        <end position="377"/>
    </location>
</feature>
<evidence type="ECO:0000259" key="9">
    <source>
        <dbReference type="Pfam" id="PF02771"/>
    </source>
</evidence>
<name>A0A8J6T7Z2_9DELT</name>
<dbReference type="InterPro" id="IPR013786">
    <property type="entry name" value="AcylCoA_DH/ox_N"/>
</dbReference>
<dbReference type="InterPro" id="IPR009100">
    <property type="entry name" value="AcylCoA_DH/oxidase_NM_dom_sf"/>
</dbReference>
<proteinExistence type="inferred from homology"/>
<reference evidence="10 11" key="1">
    <citation type="submission" date="2020-08" db="EMBL/GenBank/DDBJ databases">
        <title>Bridging the membrane lipid divide: bacteria of the FCB group superphylum have the potential to synthesize archaeal ether lipids.</title>
        <authorList>
            <person name="Villanueva L."/>
            <person name="Von Meijenfeldt F.A.B."/>
            <person name="Westbye A.B."/>
            <person name="Yadav S."/>
            <person name="Hopmans E.C."/>
            <person name="Dutilh B.E."/>
            <person name="Sinninghe Damste J.S."/>
        </authorList>
    </citation>
    <scope>NUCLEOTIDE SEQUENCE [LARGE SCALE GENOMIC DNA]</scope>
    <source>
        <strain evidence="10">NIOZ-UU27</strain>
    </source>
</reference>
<evidence type="ECO:0000256" key="5">
    <source>
        <dbReference type="ARBA" id="ARBA00023002"/>
    </source>
</evidence>
<evidence type="ECO:0000313" key="11">
    <source>
        <dbReference type="Proteomes" id="UP000650524"/>
    </source>
</evidence>
<dbReference type="InterPro" id="IPR036250">
    <property type="entry name" value="AcylCo_DH-like_C"/>
</dbReference>
<dbReference type="SUPFAM" id="SSF56645">
    <property type="entry name" value="Acyl-CoA dehydrogenase NM domain-like"/>
    <property type="match status" value="1"/>
</dbReference>
<dbReference type="AlphaFoldDB" id="A0A8J6T7Z2"/>
<gene>
    <name evidence="10" type="ORF">H8E19_10405</name>
</gene>
<dbReference type="PANTHER" id="PTHR43884">
    <property type="entry name" value="ACYL-COA DEHYDROGENASE"/>
    <property type="match status" value="1"/>
</dbReference>
<dbReference type="InterPro" id="IPR046373">
    <property type="entry name" value="Acyl-CoA_Oxase/DH_mid-dom_sf"/>
</dbReference>
<dbReference type="GO" id="GO:0050660">
    <property type="term" value="F:flavin adenine dinucleotide binding"/>
    <property type="evidence" value="ECO:0007669"/>
    <property type="project" value="InterPro"/>
</dbReference>
<keyword evidence="5 6" id="KW-0560">Oxidoreductase</keyword>
<comment type="caution">
    <text evidence="10">The sequence shown here is derived from an EMBL/GenBank/DDBJ whole genome shotgun (WGS) entry which is preliminary data.</text>
</comment>
<dbReference type="Gene3D" id="2.40.110.10">
    <property type="entry name" value="Butyryl-CoA Dehydrogenase, subunit A, domain 2"/>
    <property type="match status" value="1"/>
</dbReference>
<dbReference type="Pfam" id="PF00441">
    <property type="entry name" value="Acyl-CoA_dh_1"/>
    <property type="match status" value="1"/>
</dbReference>
<dbReference type="PANTHER" id="PTHR43884:SF20">
    <property type="entry name" value="ACYL-COA DEHYDROGENASE FADE28"/>
    <property type="match status" value="1"/>
</dbReference>
<protein>
    <submittedName>
        <fullName evidence="10">Acyl-CoA/acyl-ACP dehydrogenase</fullName>
    </submittedName>
</protein>
<dbReference type="Pfam" id="PF02771">
    <property type="entry name" value="Acyl-CoA_dh_N"/>
    <property type="match status" value="1"/>
</dbReference>
<dbReference type="InterPro" id="IPR037069">
    <property type="entry name" value="AcylCoA_DH/ox_N_sf"/>
</dbReference>
<comment type="cofactor">
    <cofactor evidence="1 6">
        <name>FAD</name>
        <dbReference type="ChEBI" id="CHEBI:57692"/>
    </cofactor>
</comment>
<dbReference type="Pfam" id="PF02770">
    <property type="entry name" value="Acyl-CoA_dh_M"/>
    <property type="match status" value="1"/>
</dbReference>
<accession>A0A8J6T7Z2</accession>
<keyword evidence="4 6" id="KW-0274">FAD</keyword>
<sequence length="382" mass="42290">MKIKLNDDQVEIARQAQRFIENECPMEYVREMFEDPRGFTDDSWQKMVEMGWTAMLLPEAYGGLDMDLMDLCVIFEAMGSSVTPGPLFSTVLLAAETVKVAGDETQKGRYLTGIAEGKLRGTLALSEPDGGADLGYVRMEARAEGDRFFLNGTKLFVPDAHTADFLIVAARSGEGDDTGGGISLFILDSGLEGISTSLLPTMDSTRKLCAVELKDVSVRQEDMLGKQGQGWDYLQRSLRRAQVGLCAESVGGAERCMKIATEYAKERVQFDQPIGAFQAVKHRCSQMFLEVESARSLLYWAAWTQDHGDSKDATLSSSAAKVYCAENFKNVACAAIQVLAGTGFTWEHDLHFFLKRAKANEVMMGDAVYHREEIARIMEEEE</sequence>
<dbReference type="SUPFAM" id="SSF47203">
    <property type="entry name" value="Acyl-CoA dehydrogenase C-terminal domain-like"/>
    <property type="match status" value="1"/>
</dbReference>
<evidence type="ECO:0000256" key="3">
    <source>
        <dbReference type="ARBA" id="ARBA00022630"/>
    </source>
</evidence>
<feature type="domain" description="Acyl-CoA oxidase/dehydrogenase middle" evidence="8">
    <location>
        <begin position="123"/>
        <end position="216"/>
    </location>
</feature>
<evidence type="ECO:0000313" key="10">
    <source>
        <dbReference type="EMBL" id="MBC8177804.1"/>
    </source>
</evidence>
<feature type="domain" description="Acyl-CoA dehydrogenase/oxidase N-terminal" evidence="9">
    <location>
        <begin position="7"/>
        <end position="118"/>
    </location>
</feature>
<comment type="similarity">
    <text evidence="2 6">Belongs to the acyl-CoA dehydrogenase family.</text>
</comment>
<organism evidence="10 11">
    <name type="scientific">Candidatus Desulfacyla euxinica</name>
    <dbReference type="NCBI Taxonomy" id="2841693"/>
    <lineage>
        <taxon>Bacteria</taxon>
        <taxon>Deltaproteobacteria</taxon>
        <taxon>Candidatus Desulfacyla</taxon>
    </lineage>
</organism>
<evidence type="ECO:0000256" key="4">
    <source>
        <dbReference type="ARBA" id="ARBA00022827"/>
    </source>
</evidence>
<dbReference type="Gene3D" id="1.20.140.10">
    <property type="entry name" value="Butyryl-CoA Dehydrogenase, subunit A, domain 3"/>
    <property type="match status" value="1"/>
</dbReference>
<dbReference type="CDD" id="cd00567">
    <property type="entry name" value="ACAD"/>
    <property type="match status" value="1"/>
</dbReference>